<evidence type="ECO:0000313" key="2">
    <source>
        <dbReference type="Proteomes" id="UP000821845"/>
    </source>
</evidence>
<comment type="caution">
    <text evidence="1">The sequence shown here is derived from an EMBL/GenBank/DDBJ whole genome shotgun (WGS) entry which is preliminary data.</text>
</comment>
<gene>
    <name evidence="1" type="ORF">HPB50_026286</name>
</gene>
<sequence>MNAEDRSLQFRGHFSPGAEQSREAQRSVKRSPRCVGFQYSFVFISFASADVKRLRRRLLEACTDAEADKGELARCTSFGSDDGSRPSRWHHHGRCCISPFPHRCLPRRTAARRGGCRRTLQEEERAPVAAATALESSTTAVERQYHDGTAARGRVIWTPLQTSAHGPCAVIELSDERLSAAKNEATGRCG</sequence>
<keyword evidence="2" id="KW-1185">Reference proteome</keyword>
<proteinExistence type="predicted"/>
<protein>
    <submittedName>
        <fullName evidence="1">Uncharacterized protein</fullName>
    </submittedName>
</protein>
<reference evidence="1" key="1">
    <citation type="submission" date="2020-05" db="EMBL/GenBank/DDBJ databases">
        <title>Large-scale comparative analyses of tick genomes elucidate their genetic diversity and vector capacities.</title>
        <authorList>
            <person name="Jia N."/>
            <person name="Wang J."/>
            <person name="Shi W."/>
            <person name="Du L."/>
            <person name="Sun Y."/>
            <person name="Zhan W."/>
            <person name="Jiang J."/>
            <person name="Wang Q."/>
            <person name="Zhang B."/>
            <person name="Ji P."/>
            <person name="Sakyi L.B."/>
            <person name="Cui X."/>
            <person name="Yuan T."/>
            <person name="Jiang B."/>
            <person name="Yang W."/>
            <person name="Lam T.T.-Y."/>
            <person name="Chang Q."/>
            <person name="Ding S."/>
            <person name="Wang X."/>
            <person name="Zhu J."/>
            <person name="Ruan X."/>
            <person name="Zhao L."/>
            <person name="Wei J."/>
            <person name="Que T."/>
            <person name="Du C."/>
            <person name="Cheng J."/>
            <person name="Dai P."/>
            <person name="Han X."/>
            <person name="Huang E."/>
            <person name="Gao Y."/>
            <person name="Liu J."/>
            <person name="Shao H."/>
            <person name="Ye R."/>
            <person name="Li L."/>
            <person name="Wei W."/>
            <person name="Wang X."/>
            <person name="Wang C."/>
            <person name="Yang T."/>
            <person name="Huo Q."/>
            <person name="Li W."/>
            <person name="Guo W."/>
            <person name="Chen H."/>
            <person name="Zhou L."/>
            <person name="Ni X."/>
            <person name="Tian J."/>
            <person name="Zhou Y."/>
            <person name="Sheng Y."/>
            <person name="Liu T."/>
            <person name="Pan Y."/>
            <person name="Xia L."/>
            <person name="Li J."/>
            <person name="Zhao F."/>
            <person name="Cao W."/>
        </authorList>
    </citation>
    <scope>NUCLEOTIDE SEQUENCE</scope>
    <source>
        <strain evidence="1">Hyas-2018</strain>
    </source>
</reference>
<dbReference type="EMBL" id="CM023483">
    <property type="protein sequence ID" value="KAH6937285.1"/>
    <property type="molecule type" value="Genomic_DNA"/>
</dbReference>
<dbReference type="Proteomes" id="UP000821845">
    <property type="component" value="Chromosome 3"/>
</dbReference>
<accession>A0ACB7SRI4</accession>
<evidence type="ECO:0000313" key="1">
    <source>
        <dbReference type="EMBL" id="KAH6937285.1"/>
    </source>
</evidence>
<name>A0ACB7SRI4_HYAAI</name>
<organism evidence="1 2">
    <name type="scientific">Hyalomma asiaticum</name>
    <name type="common">Tick</name>
    <dbReference type="NCBI Taxonomy" id="266040"/>
    <lineage>
        <taxon>Eukaryota</taxon>
        <taxon>Metazoa</taxon>
        <taxon>Ecdysozoa</taxon>
        <taxon>Arthropoda</taxon>
        <taxon>Chelicerata</taxon>
        <taxon>Arachnida</taxon>
        <taxon>Acari</taxon>
        <taxon>Parasitiformes</taxon>
        <taxon>Ixodida</taxon>
        <taxon>Ixodoidea</taxon>
        <taxon>Ixodidae</taxon>
        <taxon>Hyalomminae</taxon>
        <taxon>Hyalomma</taxon>
    </lineage>
</organism>